<accession>A0ABN2HJ46</accession>
<comment type="caution">
    <text evidence="2">The sequence shown here is derived from an EMBL/GenBank/DDBJ whole genome shotgun (WGS) entry which is preliminary data.</text>
</comment>
<protein>
    <submittedName>
        <fullName evidence="2">GNAT family N-acetyltransferase</fullName>
    </submittedName>
</protein>
<evidence type="ECO:0000313" key="2">
    <source>
        <dbReference type="EMBL" id="GAA1688722.1"/>
    </source>
</evidence>
<evidence type="ECO:0000313" key="3">
    <source>
        <dbReference type="Proteomes" id="UP001501690"/>
    </source>
</evidence>
<keyword evidence="3" id="KW-1185">Reference proteome</keyword>
<evidence type="ECO:0000259" key="1">
    <source>
        <dbReference type="PROSITE" id="PS51186"/>
    </source>
</evidence>
<feature type="domain" description="N-acetyltransferase" evidence="1">
    <location>
        <begin position="11"/>
        <end position="172"/>
    </location>
</feature>
<organism evidence="2 3">
    <name type="scientific">Microbacterium sediminicola</name>
    <dbReference type="NCBI Taxonomy" id="415210"/>
    <lineage>
        <taxon>Bacteria</taxon>
        <taxon>Bacillati</taxon>
        <taxon>Actinomycetota</taxon>
        <taxon>Actinomycetes</taxon>
        <taxon>Micrococcales</taxon>
        <taxon>Microbacteriaceae</taxon>
        <taxon>Microbacterium</taxon>
    </lineage>
</organism>
<dbReference type="Gene3D" id="3.40.630.30">
    <property type="match status" value="1"/>
</dbReference>
<dbReference type="PANTHER" id="PTHR43441">
    <property type="entry name" value="RIBOSOMAL-PROTEIN-SERINE ACETYLTRANSFERASE"/>
    <property type="match status" value="1"/>
</dbReference>
<dbReference type="InterPro" id="IPR000182">
    <property type="entry name" value="GNAT_dom"/>
</dbReference>
<dbReference type="EMBL" id="BAAAPL010000001">
    <property type="protein sequence ID" value="GAA1688722.1"/>
    <property type="molecule type" value="Genomic_DNA"/>
</dbReference>
<dbReference type="SUPFAM" id="SSF55729">
    <property type="entry name" value="Acyl-CoA N-acyltransferases (Nat)"/>
    <property type="match status" value="1"/>
</dbReference>
<dbReference type="InterPro" id="IPR051908">
    <property type="entry name" value="Ribosomal_N-acetyltransferase"/>
</dbReference>
<dbReference type="Pfam" id="PF13302">
    <property type="entry name" value="Acetyltransf_3"/>
    <property type="match status" value="1"/>
</dbReference>
<proteinExistence type="predicted"/>
<dbReference type="PROSITE" id="PS51186">
    <property type="entry name" value="GNAT"/>
    <property type="match status" value="1"/>
</dbReference>
<reference evidence="2 3" key="1">
    <citation type="journal article" date="2019" name="Int. J. Syst. Evol. Microbiol.">
        <title>The Global Catalogue of Microorganisms (GCM) 10K type strain sequencing project: providing services to taxonomists for standard genome sequencing and annotation.</title>
        <authorList>
            <consortium name="The Broad Institute Genomics Platform"/>
            <consortium name="The Broad Institute Genome Sequencing Center for Infectious Disease"/>
            <person name="Wu L."/>
            <person name="Ma J."/>
        </authorList>
    </citation>
    <scope>NUCLEOTIDE SEQUENCE [LARGE SCALE GENOMIC DNA]</scope>
    <source>
        <strain evidence="2 3">JCM 15577</strain>
    </source>
</reference>
<dbReference type="PANTHER" id="PTHR43441:SF10">
    <property type="entry name" value="ACETYLTRANSFERASE"/>
    <property type="match status" value="1"/>
</dbReference>
<name>A0ABN2HJ46_9MICO</name>
<dbReference type="InterPro" id="IPR016181">
    <property type="entry name" value="Acyl_CoA_acyltransferase"/>
</dbReference>
<gene>
    <name evidence="2" type="ORF">GCM10009808_02090</name>
</gene>
<dbReference type="Proteomes" id="UP001501690">
    <property type="component" value="Unassembled WGS sequence"/>
</dbReference>
<dbReference type="RefSeq" id="WP_344067982.1">
    <property type="nucleotide sequence ID" value="NZ_BAAAPL010000001.1"/>
</dbReference>
<sequence>MDVIVLRTERLELSPPTEADIDALYEACQDDAIQRYTTVPSPYTRADAENFVALIPEWWADGSEANWAIRLGGKLVGMIGLHKISLGAAKFGYWIAPEARGIGVSTEAGRAVIDAGFQHFDLQRIEWRAVVGNVASAGVARSLGFRYEGILRLALYSPRGREDAWVSGILTTDDRTPQPWPPLGD</sequence>